<dbReference type="GO" id="GO:0008270">
    <property type="term" value="F:zinc ion binding"/>
    <property type="evidence" value="ECO:0007669"/>
    <property type="project" value="TreeGrafter"/>
</dbReference>
<evidence type="ECO:0000259" key="1">
    <source>
        <dbReference type="PROSITE" id="PS50151"/>
    </source>
</evidence>
<dbReference type="GO" id="GO:1990169">
    <property type="term" value="P:stress response to copper ion"/>
    <property type="evidence" value="ECO:0007669"/>
    <property type="project" value="TreeGrafter"/>
</dbReference>
<dbReference type="GO" id="GO:0005507">
    <property type="term" value="F:copper ion binding"/>
    <property type="evidence" value="ECO:0007669"/>
    <property type="project" value="TreeGrafter"/>
</dbReference>
<dbReference type="GO" id="GO:0050897">
    <property type="term" value="F:cobalt ion binding"/>
    <property type="evidence" value="ECO:0007669"/>
    <property type="project" value="TreeGrafter"/>
</dbReference>
<dbReference type="PROSITE" id="PS50151">
    <property type="entry name" value="UVR"/>
    <property type="match status" value="1"/>
</dbReference>
<dbReference type="EMBL" id="JAASRS010000001">
    <property type="protein sequence ID" value="NIK13637.1"/>
    <property type="molecule type" value="Genomic_DNA"/>
</dbReference>
<dbReference type="InterPro" id="IPR001943">
    <property type="entry name" value="UVR_dom"/>
</dbReference>
<dbReference type="GO" id="GO:0016301">
    <property type="term" value="F:kinase activity"/>
    <property type="evidence" value="ECO:0007669"/>
    <property type="project" value="UniProtKB-KW"/>
</dbReference>
<sequence length="183" mass="21493">MLICQECKQRPATMHFTKIINGEKTEFHLCEQCAKEHGDMFMFYENDDFSLNNLLAGLLNFQTPMKEMTANTFPNSDILQCETCKMTYHQFTQIGRFGCSDCYRTFARYLPPILKRLHSGNSTHYGKIPKRKGGVLHLRKQLSILKQKLQELVAREEFEKAAEVRDQIRSLEYQLRQRGEEEM</sequence>
<comment type="caution">
    <text evidence="2">The sequence shown here is derived from an EMBL/GenBank/DDBJ whole genome shotgun (WGS) entry which is preliminary data.</text>
</comment>
<dbReference type="GO" id="GO:0046870">
    <property type="term" value="F:cadmium ion binding"/>
    <property type="evidence" value="ECO:0007669"/>
    <property type="project" value="TreeGrafter"/>
</dbReference>
<dbReference type="PANTHER" id="PTHR38430:SF1">
    <property type="entry name" value="PROTEIN-ARGININE KINASE ACTIVATOR PROTEIN"/>
    <property type="match status" value="1"/>
</dbReference>
<dbReference type="Gene3D" id="4.10.860.10">
    <property type="entry name" value="UVR domain"/>
    <property type="match status" value="1"/>
</dbReference>
<keyword evidence="3" id="KW-1185">Reference proteome</keyword>
<dbReference type="Pfam" id="PF02151">
    <property type="entry name" value="UVR"/>
    <property type="match status" value="1"/>
</dbReference>
<name>A0A846MB28_9BACL</name>
<accession>A0A846MB28</accession>
<dbReference type="Proteomes" id="UP000532769">
    <property type="component" value="Unassembled WGS sequence"/>
</dbReference>
<proteinExistence type="predicted"/>
<organism evidence="2 3">
    <name type="scientific">Saccharococcus thermophilus</name>
    <dbReference type="NCBI Taxonomy" id="29396"/>
    <lineage>
        <taxon>Bacteria</taxon>
        <taxon>Bacillati</taxon>
        <taxon>Bacillota</taxon>
        <taxon>Bacilli</taxon>
        <taxon>Bacillales</taxon>
        <taxon>Anoxybacillaceae</taxon>
        <taxon>Saccharococcus</taxon>
    </lineage>
</organism>
<evidence type="ECO:0000313" key="3">
    <source>
        <dbReference type="Proteomes" id="UP000532769"/>
    </source>
</evidence>
<dbReference type="InterPro" id="IPR036876">
    <property type="entry name" value="UVR_dom_sf"/>
</dbReference>
<dbReference type="PANTHER" id="PTHR38430">
    <property type="entry name" value="PROTEIN-ARGININE KINASE ACTIVATOR PROTEIN"/>
    <property type="match status" value="1"/>
</dbReference>
<protein>
    <submittedName>
        <fullName evidence="2">Protein arginine kinase activator</fullName>
    </submittedName>
</protein>
<evidence type="ECO:0000313" key="2">
    <source>
        <dbReference type="EMBL" id="NIK13637.1"/>
    </source>
</evidence>
<gene>
    <name evidence="2" type="ORF">BDD39_000147</name>
</gene>
<dbReference type="InterPro" id="IPR025542">
    <property type="entry name" value="YacH"/>
</dbReference>
<dbReference type="AlphaFoldDB" id="A0A846MB28"/>
<keyword evidence="2" id="KW-0418">Kinase</keyword>
<feature type="domain" description="UVR" evidence="1">
    <location>
        <begin position="139"/>
        <end position="174"/>
    </location>
</feature>
<reference evidence="2 3" key="1">
    <citation type="submission" date="2020-03" db="EMBL/GenBank/DDBJ databases">
        <title>Genomic Encyclopedia of Archaeal and Bacterial Type Strains, Phase II (KMG-II): from individual species to whole genera.</title>
        <authorList>
            <person name="Goeker M."/>
        </authorList>
    </citation>
    <scope>NUCLEOTIDE SEQUENCE [LARGE SCALE GENOMIC DNA]</scope>
    <source>
        <strain evidence="2 3">DSM 4749</strain>
    </source>
</reference>
<keyword evidence="2" id="KW-0808">Transferase</keyword>
<dbReference type="SUPFAM" id="SSF46600">
    <property type="entry name" value="C-terminal UvrC-binding domain of UvrB"/>
    <property type="match status" value="1"/>
</dbReference>
<dbReference type="PIRSF" id="PIRSF015034">
    <property type="entry name" value="YacH"/>
    <property type="match status" value="1"/>
</dbReference>
<dbReference type="GO" id="GO:1990170">
    <property type="term" value="P:stress response to cadmium ion"/>
    <property type="evidence" value="ECO:0007669"/>
    <property type="project" value="TreeGrafter"/>
</dbReference>